<organism evidence="1 2">
    <name type="scientific">Streptomyces canarius</name>
    <dbReference type="NCBI Taxonomy" id="285453"/>
    <lineage>
        <taxon>Bacteria</taxon>
        <taxon>Bacillati</taxon>
        <taxon>Actinomycetota</taxon>
        <taxon>Actinomycetes</taxon>
        <taxon>Kitasatosporales</taxon>
        <taxon>Streptomycetaceae</taxon>
        <taxon>Streptomyces</taxon>
    </lineage>
</organism>
<keyword evidence="2" id="KW-1185">Reference proteome</keyword>
<accession>A0ABQ3CIB5</accession>
<sequence>MASGFGAIGCPLDDQPKLDGSAAADVRVVAAVPPSAVSTAPYGAFLFPAPSNSRVPPLRQESLSRIPHALMPVRRATLMHALTVSAYAVAGACAMSGSVICTSTPSVFVYRD</sequence>
<dbReference type="EMBL" id="BMVN01000005">
    <property type="protein sequence ID" value="GHA14889.1"/>
    <property type="molecule type" value="Genomic_DNA"/>
</dbReference>
<dbReference type="Proteomes" id="UP000653644">
    <property type="component" value="Unassembled WGS sequence"/>
</dbReference>
<name>A0ABQ3CIB5_9ACTN</name>
<protein>
    <submittedName>
        <fullName evidence="1">Uncharacterized protein</fullName>
    </submittedName>
</protein>
<evidence type="ECO:0000313" key="1">
    <source>
        <dbReference type="EMBL" id="GHA14889.1"/>
    </source>
</evidence>
<reference evidence="2" key="1">
    <citation type="journal article" date="2019" name="Int. J. Syst. Evol. Microbiol.">
        <title>The Global Catalogue of Microorganisms (GCM) 10K type strain sequencing project: providing services to taxonomists for standard genome sequencing and annotation.</title>
        <authorList>
            <consortium name="The Broad Institute Genomics Platform"/>
            <consortium name="The Broad Institute Genome Sequencing Center for Infectious Disease"/>
            <person name="Wu L."/>
            <person name="Ma J."/>
        </authorList>
    </citation>
    <scope>NUCLEOTIDE SEQUENCE [LARGE SCALE GENOMIC DNA]</scope>
    <source>
        <strain evidence="2">JCM 4733</strain>
    </source>
</reference>
<proteinExistence type="predicted"/>
<comment type="caution">
    <text evidence="1">The sequence shown here is derived from an EMBL/GenBank/DDBJ whole genome shotgun (WGS) entry which is preliminary data.</text>
</comment>
<gene>
    <name evidence="1" type="ORF">GCM10010345_19350</name>
</gene>
<evidence type="ECO:0000313" key="2">
    <source>
        <dbReference type="Proteomes" id="UP000653644"/>
    </source>
</evidence>